<evidence type="ECO:0000313" key="12">
    <source>
        <dbReference type="EMBL" id="KAK7203719.1"/>
    </source>
</evidence>
<comment type="caution">
    <text evidence="12">The sequence shown here is derived from an EMBL/GenBank/DDBJ whole genome shotgun (WGS) entry which is preliminary data.</text>
</comment>
<feature type="binding site" evidence="7">
    <location>
        <position position="94"/>
    </location>
    <ligand>
        <name>S-adenosyl-L-methionine</name>
        <dbReference type="ChEBI" id="CHEBI:59789"/>
    </ligand>
</feature>
<feature type="domain" description="Ribosomal RNA methyltransferase SPB1-like C-terminal" evidence="10">
    <location>
        <begin position="647"/>
        <end position="861"/>
    </location>
</feature>
<dbReference type="EMBL" id="JBBJBU010000010">
    <property type="protein sequence ID" value="KAK7203719.1"/>
    <property type="molecule type" value="Genomic_DNA"/>
</dbReference>
<evidence type="ECO:0000256" key="2">
    <source>
        <dbReference type="ARBA" id="ARBA00022552"/>
    </source>
</evidence>
<feature type="compositionally biased region" description="Basic and acidic residues" evidence="8">
    <location>
        <begin position="558"/>
        <end position="571"/>
    </location>
</feature>
<keyword evidence="13" id="KW-1185">Reference proteome</keyword>
<dbReference type="InterPro" id="IPR024576">
    <property type="entry name" value="rRNA_MeTfrase_Spb1_DUF3381"/>
</dbReference>
<dbReference type="Pfam" id="PF11861">
    <property type="entry name" value="DUF3381"/>
    <property type="match status" value="1"/>
</dbReference>
<evidence type="ECO:0000259" key="11">
    <source>
        <dbReference type="Pfam" id="PF11861"/>
    </source>
</evidence>
<protein>
    <submittedName>
        <fullName evidence="12">Spb1 C-terminal domain-containing protein</fullName>
    </submittedName>
</protein>
<evidence type="ECO:0000256" key="5">
    <source>
        <dbReference type="ARBA" id="ARBA00022691"/>
    </source>
</evidence>
<keyword evidence="6 7" id="KW-0539">Nucleus</keyword>
<evidence type="ECO:0000259" key="10">
    <source>
        <dbReference type="Pfam" id="PF07780"/>
    </source>
</evidence>
<feature type="binding site" evidence="7">
    <location>
        <position position="58"/>
    </location>
    <ligand>
        <name>S-adenosyl-L-methionine</name>
        <dbReference type="ChEBI" id="CHEBI:59789"/>
    </ligand>
</feature>
<feature type="compositionally biased region" description="Basic and acidic residues" evidence="8">
    <location>
        <begin position="303"/>
        <end position="319"/>
    </location>
</feature>
<feature type="region of interest" description="Disordered" evidence="8">
    <location>
        <begin position="768"/>
        <end position="798"/>
    </location>
</feature>
<comment type="subcellular location">
    <subcellularLocation>
        <location evidence="7">Nucleus</location>
        <location evidence="7">Nucleolus</location>
    </subcellularLocation>
</comment>
<keyword evidence="1 7" id="KW-0690">Ribosome biogenesis</keyword>
<dbReference type="HAMAP" id="MF_01547">
    <property type="entry name" value="RNA_methyltr_E"/>
    <property type="match status" value="1"/>
</dbReference>
<name>A0ABR1F1K4_9ASCO</name>
<gene>
    <name evidence="12" type="ORF">BZA70DRAFT_58250</name>
</gene>
<dbReference type="InterPro" id="IPR002877">
    <property type="entry name" value="RNA_MeTrfase_FtsJ_dom"/>
</dbReference>
<dbReference type="PANTHER" id="PTHR10920">
    <property type="entry name" value="RIBOSOMAL RNA METHYLTRANSFERASE"/>
    <property type="match status" value="1"/>
</dbReference>
<dbReference type="SUPFAM" id="SSF53335">
    <property type="entry name" value="S-adenosyl-L-methionine-dependent methyltransferases"/>
    <property type="match status" value="1"/>
</dbReference>
<dbReference type="InterPro" id="IPR028589">
    <property type="entry name" value="SPB1-like"/>
</dbReference>
<keyword evidence="3 7" id="KW-0489">Methyltransferase</keyword>
<sequence length="862" mass="98061">MGKSQKKFGKGRLDHYYRLAKEKGYRARAAFKILQINQKYDHFLEKSKVVIDLCAAPGSWCQVASALCPANSLIIGVDLAPIKPIPKVITFVEDITSSKCRAQLRQHLKTWKADCVLHDGAPNVGTAWVQDAFTQSELVLQSLKLATEFLMPGGNFVTKVFRSKDYNNLLWVFNQLFNKVDATKPPASRNVSAEIFVVCRGYKAPKKIDPKFLDPRSVFEDLTDPTPNFEAKVFNPEKKKRKRDGYEDGDYLQHKMMSVLDFITNVDPIASLGGMSELTWDVPTVNKDEKSPAEEEDDEEEPSEPKPTPKTEEELKQDLRLVRKLPDTTTEIKEAIKDLKVLGKKDFRGLLKWRLKCRLALGIDSAVKEPTPEPEDPTKDMTEDEKIEYELQTMEEREASRLKRERRRKNEQKTKEITRMQLGMLNPVDIGIEAAQVGSDQLFSLKEVEKSGQIDTLAKGKMNMLAVHEDKKKEVTEIEIGEDPLQDADRLEDELDNMYTKFRERRAEADAKYRMKRLRDEILDEEWNGIEEKPETAESDDDDDDGIIFDEGYQSSDDGEKSDSEEGEPKARKLLTNLDDSKAKINGLSKQAHNFFKQDVFKDVAGLDESDSDDDEAINKIVALRSKQKPSAKASADAQDDVENAPKKTSFEVVKGRKPKNEDSWNTDSDSDEEEPDDKANVDIITAEAMTLAHQIALKEKSKADIIDDSYNRYSMRDRDGLPTWFLDDEDRFSKPVKPITAEAAAAIQSKLRALNARPIKKVMEAQARKKMKATRRITRMRKKSDLIIEDPNKSEKEKAEAIQKLMRKATKKSPKTEVKLVVAKGKNRGIHGRPGGVKGRYKMVDPRMKKEMRALKRNAKK</sequence>
<organism evidence="12 13">
    <name type="scientific">Myxozyma melibiosi</name>
    <dbReference type="NCBI Taxonomy" id="54550"/>
    <lineage>
        <taxon>Eukaryota</taxon>
        <taxon>Fungi</taxon>
        <taxon>Dikarya</taxon>
        <taxon>Ascomycota</taxon>
        <taxon>Saccharomycotina</taxon>
        <taxon>Lipomycetes</taxon>
        <taxon>Lipomycetales</taxon>
        <taxon>Lipomycetaceae</taxon>
        <taxon>Myxozyma</taxon>
    </lineage>
</organism>
<evidence type="ECO:0000256" key="7">
    <source>
        <dbReference type="HAMAP-Rule" id="MF_03163"/>
    </source>
</evidence>
<evidence type="ECO:0000313" key="13">
    <source>
        <dbReference type="Proteomes" id="UP001498771"/>
    </source>
</evidence>
<feature type="compositionally biased region" description="Basic and acidic residues" evidence="8">
    <location>
        <begin position="784"/>
        <end position="798"/>
    </location>
</feature>
<evidence type="ECO:0000256" key="6">
    <source>
        <dbReference type="ARBA" id="ARBA00023242"/>
    </source>
</evidence>
<feature type="region of interest" description="Disordered" evidence="8">
    <location>
        <begin position="527"/>
        <end position="580"/>
    </location>
</feature>
<evidence type="ECO:0000256" key="8">
    <source>
        <dbReference type="SAM" id="MobiDB-lite"/>
    </source>
</evidence>
<keyword evidence="5 7" id="KW-0949">S-adenosyl-L-methionine</keyword>
<proteinExistence type="inferred from homology"/>
<keyword evidence="2 7" id="KW-0698">rRNA processing</keyword>
<keyword evidence="4 7" id="KW-0808">Transferase</keyword>
<evidence type="ECO:0000256" key="4">
    <source>
        <dbReference type="ARBA" id="ARBA00022679"/>
    </source>
</evidence>
<feature type="binding site" evidence="7">
    <location>
        <position position="78"/>
    </location>
    <ligand>
        <name>S-adenosyl-L-methionine</name>
        <dbReference type="ChEBI" id="CHEBI:59789"/>
    </ligand>
</feature>
<dbReference type="RefSeq" id="XP_064766752.1">
    <property type="nucleotide sequence ID" value="XM_064915234.1"/>
</dbReference>
<accession>A0ABR1F1K4</accession>
<evidence type="ECO:0000259" key="9">
    <source>
        <dbReference type="Pfam" id="PF01728"/>
    </source>
</evidence>
<dbReference type="InterPro" id="IPR012920">
    <property type="entry name" value="rRNA_MeTfrase_SPB1-like_C"/>
</dbReference>
<feature type="region of interest" description="Disordered" evidence="8">
    <location>
        <begin position="280"/>
        <end position="319"/>
    </location>
</feature>
<dbReference type="HAMAP" id="MF_03163">
    <property type="entry name" value="RNA_methyltr_E_SPB1"/>
    <property type="match status" value="1"/>
</dbReference>
<feature type="region of interest" description="Disordered" evidence="8">
    <location>
        <begin position="822"/>
        <end position="842"/>
    </location>
</feature>
<feature type="domain" description="DUF3381" evidence="11">
    <location>
        <begin position="236"/>
        <end position="419"/>
    </location>
</feature>
<feature type="compositionally biased region" description="Basic residues" evidence="8">
    <location>
        <begin position="769"/>
        <end position="783"/>
    </location>
</feature>
<feature type="domain" description="Ribosomal RNA methyltransferase FtsJ" evidence="9">
    <location>
        <begin position="25"/>
        <end position="202"/>
    </location>
</feature>
<feature type="binding site" evidence="7">
    <location>
        <position position="60"/>
    </location>
    <ligand>
        <name>S-adenosyl-L-methionine</name>
        <dbReference type="ChEBI" id="CHEBI:59789"/>
    </ligand>
</feature>
<dbReference type="Pfam" id="PF07780">
    <property type="entry name" value="Spb1_C"/>
    <property type="match status" value="1"/>
</dbReference>
<dbReference type="Proteomes" id="UP001498771">
    <property type="component" value="Unassembled WGS sequence"/>
</dbReference>
<reference evidence="12 13" key="1">
    <citation type="submission" date="2024-03" db="EMBL/GenBank/DDBJ databases">
        <title>Genome-scale model development and genomic sequencing of the oleaginous clade Lipomyces.</title>
        <authorList>
            <consortium name="Lawrence Berkeley National Laboratory"/>
            <person name="Czajka J.J."/>
            <person name="Han Y."/>
            <person name="Kim J."/>
            <person name="Mondo S.J."/>
            <person name="Hofstad B.A."/>
            <person name="Robles A."/>
            <person name="Haridas S."/>
            <person name="Riley R."/>
            <person name="LaButti K."/>
            <person name="Pangilinan J."/>
            <person name="Andreopoulos W."/>
            <person name="Lipzen A."/>
            <person name="Yan J."/>
            <person name="Wang M."/>
            <person name="Ng V."/>
            <person name="Grigoriev I.V."/>
            <person name="Spatafora J.W."/>
            <person name="Magnuson J.K."/>
            <person name="Baker S.E."/>
            <person name="Pomraning K.R."/>
        </authorList>
    </citation>
    <scope>NUCLEOTIDE SEQUENCE [LARGE SCALE GENOMIC DNA]</scope>
    <source>
        <strain evidence="12 13">Phaff 52-87</strain>
    </source>
</reference>
<dbReference type="InterPro" id="IPR029063">
    <property type="entry name" value="SAM-dependent_MTases_sf"/>
</dbReference>
<dbReference type="PANTHER" id="PTHR10920:SF13">
    <property type="entry name" value="PRE-RRNA 2'-O-RIBOSE RNA METHYLTRANSFERASE FTSJ3"/>
    <property type="match status" value="1"/>
</dbReference>
<dbReference type="InterPro" id="IPR015507">
    <property type="entry name" value="rRNA-MeTfrase_E"/>
</dbReference>
<dbReference type="Gene3D" id="3.40.50.150">
    <property type="entry name" value="Vaccinia Virus protein VP39"/>
    <property type="match status" value="1"/>
</dbReference>
<feature type="active site" description="Proton acceptor" evidence="7">
    <location>
        <position position="159"/>
    </location>
</feature>
<dbReference type="GeneID" id="90040746"/>
<feature type="compositionally biased region" description="Acidic residues" evidence="8">
    <location>
        <begin position="537"/>
        <end position="548"/>
    </location>
</feature>
<dbReference type="InterPro" id="IPR050082">
    <property type="entry name" value="RNA_methyltr_RlmE"/>
</dbReference>
<feature type="region of interest" description="Disordered" evidence="8">
    <location>
        <begin position="624"/>
        <end position="680"/>
    </location>
</feature>
<evidence type="ECO:0000256" key="3">
    <source>
        <dbReference type="ARBA" id="ARBA00022603"/>
    </source>
</evidence>
<feature type="binding site" evidence="7">
    <location>
        <position position="119"/>
    </location>
    <ligand>
        <name>S-adenosyl-L-methionine</name>
        <dbReference type="ChEBI" id="CHEBI:59789"/>
    </ligand>
</feature>
<evidence type="ECO:0000256" key="1">
    <source>
        <dbReference type="ARBA" id="ARBA00022517"/>
    </source>
</evidence>
<dbReference type="Pfam" id="PF01728">
    <property type="entry name" value="FtsJ"/>
    <property type="match status" value="1"/>
</dbReference>
<comment type="similarity">
    <text evidence="7">Belongs to the class I-like SAM-binding methyltransferase superfamily. RNA methyltransferase RlmE family. SPB1 subfamily.</text>
</comment>